<sequence>MIDGNYKEVAINIGFLIVSMGLDYAGNYAALKGSRLAAERISNNSVWGRQIFRQSQIFLIRKTVSNELISIVPLQPLSNRIDCPLSNRIDCPTGF</sequence>
<proteinExistence type="predicted"/>
<protein>
    <submittedName>
        <fullName evidence="2">Uncharacterized protein</fullName>
    </submittedName>
</protein>
<evidence type="ECO:0000313" key="1">
    <source>
        <dbReference type="Proteomes" id="UP000887565"/>
    </source>
</evidence>
<name>A0A915J2A0_ROMCU</name>
<dbReference type="WBParaSite" id="nRc.2.0.1.t20591-RA">
    <property type="protein sequence ID" value="nRc.2.0.1.t20591-RA"/>
    <property type="gene ID" value="nRc.2.0.1.g20591"/>
</dbReference>
<evidence type="ECO:0000313" key="2">
    <source>
        <dbReference type="WBParaSite" id="nRc.2.0.1.t20591-RA"/>
    </source>
</evidence>
<organism evidence="1 2">
    <name type="scientific">Romanomermis culicivorax</name>
    <name type="common">Nematode worm</name>
    <dbReference type="NCBI Taxonomy" id="13658"/>
    <lineage>
        <taxon>Eukaryota</taxon>
        <taxon>Metazoa</taxon>
        <taxon>Ecdysozoa</taxon>
        <taxon>Nematoda</taxon>
        <taxon>Enoplea</taxon>
        <taxon>Dorylaimia</taxon>
        <taxon>Mermithida</taxon>
        <taxon>Mermithoidea</taxon>
        <taxon>Mermithidae</taxon>
        <taxon>Romanomermis</taxon>
    </lineage>
</organism>
<dbReference type="AlphaFoldDB" id="A0A915J2A0"/>
<keyword evidence="1" id="KW-1185">Reference proteome</keyword>
<reference evidence="2" key="1">
    <citation type="submission" date="2022-11" db="UniProtKB">
        <authorList>
            <consortium name="WormBaseParasite"/>
        </authorList>
    </citation>
    <scope>IDENTIFICATION</scope>
</reference>
<dbReference type="Proteomes" id="UP000887565">
    <property type="component" value="Unplaced"/>
</dbReference>
<accession>A0A915J2A0</accession>